<accession>X0XH00</accession>
<dbReference type="EMBL" id="BARS01059005">
    <property type="protein sequence ID" value="GAG42400.1"/>
    <property type="molecule type" value="Genomic_DNA"/>
</dbReference>
<proteinExistence type="predicted"/>
<reference evidence="1" key="1">
    <citation type="journal article" date="2014" name="Front. Microbiol.">
        <title>High frequency of phylogenetically diverse reductive dehalogenase-homologous genes in deep subseafloor sedimentary metagenomes.</title>
        <authorList>
            <person name="Kawai M."/>
            <person name="Futagami T."/>
            <person name="Toyoda A."/>
            <person name="Takaki Y."/>
            <person name="Nishi S."/>
            <person name="Hori S."/>
            <person name="Arai W."/>
            <person name="Tsubouchi T."/>
            <person name="Morono Y."/>
            <person name="Uchiyama I."/>
            <person name="Ito T."/>
            <person name="Fujiyama A."/>
            <person name="Inagaki F."/>
            <person name="Takami H."/>
        </authorList>
    </citation>
    <scope>NUCLEOTIDE SEQUENCE</scope>
    <source>
        <strain evidence="1">Expedition CK06-06</strain>
    </source>
</reference>
<feature type="non-terminal residue" evidence="1">
    <location>
        <position position="71"/>
    </location>
</feature>
<protein>
    <submittedName>
        <fullName evidence="1">Uncharacterized protein</fullName>
    </submittedName>
</protein>
<name>X0XH00_9ZZZZ</name>
<sequence>NHEAFKDNIDLGTPFGELLSNCLYDADKFRWGPDNFNDTIWDMVSYFNPPLTDFMKGYPKGMEKIASIKPT</sequence>
<gene>
    <name evidence="1" type="ORF">S01H1_85730</name>
</gene>
<feature type="non-terminal residue" evidence="1">
    <location>
        <position position="1"/>
    </location>
</feature>
<evidence type="ECO:0000313" key="1">
    <source>
        <dbReference type="EMBL" id="GAG42400.1"/>
    </source>
</evidence>
<comment type="caution">
    <text evidence="1">The sequence shown here is derived from an EMBL/GenBank/DDBJ whole genome shotgun (WGS) entry which is preliminary data.</text>
</comment>
<dbReference type="AlphaFoldDB" id="X0XH00"/>
<organism evidence="1">
    <name type="scientific">marine sediment metagenome</name>
    <dbReference type="NCBI Taxonomy" id="412755"/>
    <lineage>
        <taxon>unclassified sequences</taxon>
        <taxon>metagenomes</taxon>
        <taxon>ecological metagenomes</taxon>
    </lineage>
</organism>